<evidence type="ECO:0000313" key="2">
    <source>
        <dbReference type="EMBL" id="OMO79305.1"/>
    </source>
</evidence>
<feature type="region of interest" description="Disordered" evidence="1">
    <location>
        <begin position="1"/>
        <end position="49"/>
    </location>
</feature>
<reference evidence="2 3" key="1">
    <citation type="submission" date="2013-09" db="EMBL/GenBank/DDBJ databases">
        <title>Corchorus capsularis genome sequencing.</title>
        <authorList>
            <person name="Alam M."/>
            <person name="Haque M.S."/>
            <person name="Islam M.S."/>
            <person name="Emdad E.M."/>
            <person name="Islam M.M."/>
            <person name="Ahmed B."/>
            <person name="Halim A."/>
            <person name="Hossen Q.M.M."/>
            <person name="Hossain M.Z."/>
            <person name="Ahmed R."/>
            <person name="Khan M.M."/>
            <person name="Islam R."/>
            <person name="Rashid M.M."/>
            <person name="Khan S.A."/>
            <person name="Rahman M.S."/>
            <person name="Alam M."/>
        </authorList>
    </citation>
    <scope>NUCLEOTIDE SEQUENCE [LARGE SCALE GENOMIC DNA]</scope>
    <source>
        <strain evidence="3">cv. CVL-1</strain>
        <tissue evidence="2">Whole seedling</tissue>
    </source>
</reference>
<keyword evidence="3" id="KW-1185">Reference proteome</keyword>
<comment type="caution">
    <text evidence="2">The sequence shown here is derived from an EMBL/GenBank/DDBJ whole genome shotgun (WGS) entry which is preliminary data.</text>
</comment>
<accession>A0A1R3I9P5</accession>
<dbReference type="EMBL" id="AWWV01010427">
    <property type="protein sequence ID" value="OMO79305.1"/>
    <property type="molecule type" value="Genomic_DNA"/>
</dbReference>
<evidence type="ECO:0000313" key="3">
    <source>
        <dbReference type="Proteomes" id="UP000188268"/>
    </source>
</evidence>
<name>A0A1R3I9P5_COCAP</name>
<proteinExistence type="predicted"/>
<dbReference type="Proteomes" id="UP000188268">
    <property type="component" value="Unassembled WGS sequence"/>
</dbReference>
<feature type="compositionally biased region" description="Basic and acidic residues" evidence="1">
    <location>
        <begin position="15"/>
        <end position="38"/>
    </location>
</feature>
<evidence type="ECO:0000256" key="1">
    <source>
        <dbReference type="SAM" id="MobiDB-lite"/>
    </source>
</evidence>
<dbReference type="Gramene" id="OMO79305">
    <property type="protein sequence ID" value="OMO79305"/>
    <property type="gene ID" value="CCACVL1_13759"/>
</dbReference>
<gene>
    <name evidence="2" type="ORF">CCACVL1_13759</name>
</gene>
<protein>
    <submittedName>
        <fullName evidence="2">Uncharacterized protein</fullName>
    </submittedName>
</protein>
<organism evidence="2 3">
    <name type="scientific">Corchorus capsularis</name>
    <name type="common">Jute</name>
    <dbReference type="NCBI Taxonomy" id="210143"/>
    <lineage>
        <taxon>Eukaryota</taxon>
        <taxon>Viridiplantae</taxon>
        <taxon>Streptophyta</taxon>
        <taxon>Embryophyta</taxon>
        <taxon>Tracheophyta</taxon>
        <taxon>Spermatophyta</taxon>
        <taxon>Magnoliopsida</taxon>
        <taxon>eudicotyledons</taxon>
        <taxon>Gunneridae</taxon>
        <taxon>Pentapetalae</taxon>
        <taxon>rosids</taxon>
        <taxon>malvids</taxon>
        <taxon>Malvales</taxon>
        <taxon>Malvaceae</taxon>
        <taxon>Grewioideae</taxon>
        <taxon>Apeibeae</taxon>
        <taxon>Corchorus</taxon>
    </lineage>
</organism>
<sequence>MAHTEDIPLRTFSKKISENWQKKDMGRQSKEKETEKAKANSPGSFRFQFQKLSTKPKLSPKLNHKILTRAIARATS</sequence>
<dbReference type="AlphaFoldDB" id="A0A1R3I9P5"/>